<sequence>MGALCLLAMVGIVTVTHHTPPQGTPYVAAEPWKGALWVFVIGAVAAWVTALGIVARRRELLRVVIGIAVCIQAAPLSVVALSDVLTSALNA</sequence>
<dbReference type="AlphaFoldDB" id="A0A6J6QD88"/>
<proteinExistence type="predicted"/>
<organism evidence="2">
    <name type="scientific">freshwater metagenome</name>
    <dbReference type="NCBI Taxonomy" id="449393"/>
    <lineage>
        <taxon>unclassified sequences</taxon>
        <taxon>metagenomes</taxon>
        <taxon>ecological metagenomes</taxon>
    </lineage>
</organism>
<name>A0A6J6QD88_9ZZZZ</name>
<keyword evidence="1" id="KW-0812">Transmembrane</keyword>
<keyword evidence="1" id="KW-1133">Transmembrane helix</keyword>
<evidence type="ECO:0000256" key="1">
    <source>
        <dbReference type="SAM" id="Phobius"/>
    </source>
</evidence>
<dbReference type="EMBL" id="CAEZXP010000009">
    <property type="protein sequence ID" value="CAB4709207.1"/>
    <property type="molecule type" value="Genomic_DNA"/>
</dbReference>
<gene>
    <name evidence="2" type="ORF">UFOPK2399_01887</name>
</gene>
<feature type="transmembrane region" description="Helical" evidence="1">
    <location>
        <begin position="61"/>
        <end position="81"/>
    </location>
</feature>
<reference evidence="2" key="1">
    <citation type="submission" date="2020-05" db="EMBL/GenBank/DDBJ databases">
        <authorList>
            <person name="Chiriac C."/>
            <person name="Salcher M."/>
            <person name="Ghai R."/>
            <person name="Kavagutti S V."/>
        </authorList>
    </citation>
    <scope>NUCLEOTIDE SEQUENCE</scope>
</reference>
<keyword evidence="1" id="KW-0472">Membrane</keyword>
<protein>
    <submittedName>
        <fullName evidence="2">Unannotated protein</fullName>
    </submittedName>
</protein>
<accession>A0A6J6QD88</accession>
<evidence type="ECO:0000313" key="2">
    <source>
        <dbReference type="EMBL" id="CAB4709207.1"/>
    </source>
</evidence>
<feature type="transmembrane region" description="Helical" evidence="1">
    <location>
        <begin position="35"/>
        <end position="54"/>
    </location>
</feature>